<evidence type="ECO:0000256" key="2">
    <source>
        <dbReference type="SAM" id="Phobius"/>
    </source>
</evidence>
<feature type="transmembrane region" description="Helical" evidence="2">
    <location>
        <begin position="183"/>
        <end position="205"/>
    </location>
</feature>
<gene>
    <name evidence="4" type="ORF">DEJ46_00485</name>
</gene>
<proteinExistence type="predicted"/>
<protein>
    <submittedName>
        <fullName evidence="4">Uncharacterized protein</fullName>
    </submittedName>
</protein>
<feature type="chain" id="PRO_5038982819" evidence="3">
    <location>
        <begin position="31"/>
        <end position="213"/>
    </location>
</feature>
<organism evidence="4 5">
    <name type="scientific">Streptomyces venezuelae</name>
    <dbReference type="NCBI Taxonomy" id="54571"/>
    <lineage>
        <taxon>Bacteria</taxon>
        <taxon>Bacillati</taxon>
        <taxon>Actinomycetota</taxon>
        <taxon>Actinomycetes</taxon>
        <taxon>Kitasatosporales</taxon>
        <taxon>Streptomycetaceae</taxon>
        <taxon>Streptomyces</taxon>
    </lineage>
</organism>
<keyword evidence="2" id="KW-1133">Transmembrane helix</keyword>
<name>A0A5P2AI11_STRVZ</name>
<keyword evidence="2" id="KW-0812">Transmembrane</keyword>
<dbReference type="RefSeq" id="WP_150263378.1">
    <property type="nucleotide sequence ID" value="NZ_CP029194.1"/>
</dbReference>
<reference evidence="4 5" key="1">
    <citation type="submission" date="2018-05" db="EMBL/GenBank/DDBJ databases">
        <title>Streptomyces venezuelae.</title>
        <authorList>
            <person name="Kim W."/>
            <person name="Lee N."/>
            <person name="Cho B.-K."/>
        </authorList>
    </citation>
    <scope>NUCLEOTIDE SEQUENCE [LARGE SCALE GENOMIC DNA]</scope>
    <source>
        <strain evidence="4 5">ATCC 15068</strain>
    </source>
</reference>
<evidence type="ECO:0000256" key="1">
    <source>
        <dbReference type="SAM" id="MobiDB-lite"/>
    </source>
</evidence>
<dbReference type="OrthoDB" id="4258031at2"/>
<feature type="region of interest" description="Disordered" evidence="1">
    <location>
        <begin position="126"/>
        <end position="182"/>
    </location>
</feature>
<evidence type="ECO:0000313" key="5">
    <source>
        <dbReference type="Proteomes" id="UP000324106"/>
    </source>
</evidence>
<sequence length="213" mass="21849">MHTHHASRTRTGFGLLLMLFAQALAVPATAQAHGDTVKVVVTGQRDGHVTTEITWENDGDAVEETVAATVNATSPDGSRSLGPWPLVRAPGTRTGWTTAEVLAPGTWKVTVNVGFPALGHAEREVQVPVVDPSPPAPRPTPTTTTPSAPAPAAPAPATSVPAPATSAPAPSRTDPADERGDRAAGWSLAGLAGIVLAGTAAGVLLRRARARRR</sequence>
<feature type="signal peptide" evidence="3">
    <location>
        <begin position="1"/>
        <end position="30"/>
    </location>
</feature>
<dbReference type="AlphaFoldDB" id="A0A5P2AI11"/>
<dbReference type="EMBL" id="CP029194">
    <property type="protein sequence ID" value="QES17763.1"/>
    <property type="molecule type" value="Genomic_DNA"/>
</dbReference>
<dbReference type="Proteomes" id="UP000324106">
    <property type="component" value="Chromosome"/>
</dbReference>
<keyword evidence="2" id="KW-0472">Membrane</keyword>
<keyword evidence="3" id="KW-0732">Signal</keyword>
<feature type="compositionally biased region" description="Low complexity" evidence="1">
    <location>
        <begin position="155"/>
        <end position="173"/>
    </location>
</feature>
<evidence type="ECO:0000313" key="4">
    <source>
        <dbReference type="EMBL" id="QES17763.1"/>
    </source>
</evidence>
<accession>A0A5P2AI11</accession>
<evidence type="ECO:0000256" key="3">
    <source>
        <dbReference type="SAM" id="SignalP"/>
    </source>
</evidence>
<feature type="compositionally biased region" description="Pro residues" evidence="1">
    <location>
        <begin position="131"/>
        <end position="140"/>
    </location>
</feature>